<keyword evidence="2" id="KW-0378">Hydrolase</keyword>
<organism evidence="2 3">
    <name type="scientific">Ramlibacter montanisoli</name>
    <dbReference type="NCBI Taxonomy" id="2732512"/>
    <lineage>
        <taxon>Bacteria</taxon>
        <taxon>Pseudomonadati</taxon>
        <taxon>Pseudomonadota</taxon>
        <taxon>Betaproteobacteria</taxon>
        <taxon>Burkholderiales</taxon>
        <taxon>Comamonadaceae</taxon>
        <taxon>Ramlibacter</taxon>
    </lineage>
</organism>
<evidence type="ECO:0000313" key="3">
    <source>
        <dbReference type="Proteomes" id="UP000552954"/>
    </source>
</evidence>
<sequence>MDIQQPFFREAGAGPGVVCVHANASTSGQWRELLEILAPRFRVLAPDSYGAGKGPAWPAAGHSLRSEVELLAPLFARAGAPHVLVGHSYGGAVALLAAALRPERVRALVLYEPTLFSLVDAQGPPPNGVDGIRDAALRAGAAAAAGDAEAAARIFIDFWMEDGAFDAMPAGRRPAIAQSVLNVAGWWKALSTDPTPLSAFAALEMPVLYLTGGRSPESAHAVARVLTPVLKDVRVVHLEELGHMGPITHPQVVNPQIERFLDGVA</sequence>
<comment type="caution">
    <text evidence="2">The sequence shown here is derived from an EMBL/GenBank/DDBJ whole genome shotgun (WGS) entry which is preliminary data.</text>
</comment>
<dbReference type="Gene3D" id="3.40.50.1820">
    <property type="entry name" value="alpha/beta hydrolase"/>
    <property type="match status" value="1"/>
</dbReference>
<dbReference type="InterPro" id="IPR029058">
    <property type="entry name" value="AB_hydrolase_fold"/>
</dbReference>
<dbReference type="Pfam" id="PF00561">
    <property type="entry name" value="Abhydrolase_1"/>
    <property type="match status" value="1"/>
</dbReference>
<proteinExistence type="predicted"/>
<evidence type="ECO:0000313" key="2">
    <source>
        <dbReference type="EMBL" id="NNU45277.1"/>
    </source>
</evidence>
<dbReference type="SUPFAM" id="SSF53474">
    <property type="entry name" value="alpha/beta-Hydrolases"/>
    <property type="match status" value="1"/>
</dbReference>
<dbReference type="InterPro" id="IPR000073">
    <property type="entry name" value="AB_hydrolase_1"/>
</dbReference>
<reference evidence="2 3" key="1">
    <citation type="submission" date="2020-05" db="EMBL/GenBank/DDBJ databases">
        <authorList>
            <person name="Khan S.A."/>
            <person name="Jeon C.O."/>
            <person name="Chun B.H."/>
        </authorList>
    </citation>
    <scope>NUCLEOTIDE SEQUENCE [LARGE SCALE GENOMIC DNA]</scope>
    <source>
        <strain evidence="2 3">B156</strain>
    </source>
</reference>
<dbReference type="GO" id="GO:0016787">
    <property type="term" value="F:hydrolase activity"/>
    <property type="evidence" value="ECO:0007669"/>
    <property type="project" value="UniProtKB-KW"/>
</dbReference>
<keyword evidence="3" id="KW-1185">Reference proteome</keyword>
<dbReference type="PANTHER" id="PTHR43798">
    <property type="entry name" value="MONOACYLGLYCEROL LIPASE"/>
    <property type="match status" value="1"/>
</dbReference>
<dbReference type="Proteomes" id="UP000552954">
    <property type="component" value="Unassembled WGS sequence"/>
</dbReference>
<reference evidence="2 3" key="2">
    <citation type="submission" date="2020-06" db="EMBL/GenBank/DDBJ databases">
        <title>Ramlibacter rhizophilus sp. nov., isolated from rhizosphere soil of national flower Mugunghwa from South Korea.</title>
        <authorList>
            <person name="Zheng-Fei Y."/>
            <person name="Huan T."/>
        </authorList>
    </citation>
    <scope>NUCLEOTIDE SEQUENCE [LARGE SCALE GENOMIC DNA]</scope>
    <source>
        <strain evidence="2 3">B156</strain>
    </source>
</reference>
<feature type="domain" description="AB hydrolase-1" evidence="1">
    <location>
        <begin position="17"/>
        <end position="250"/>
    </location>
</feature>
<protein>
    <submittedName>
        <fullName evidence="2">Alpha/beta hydrolase</fullName>
    </submittedName>
</protein>
<name>A0A849KG51_9BURK</name>
<accession>A0A849KG51</accession>
<dbReference type="AlphaFoldDB" id="A0A849KG51"/>
<dbReference type="GO" id="GO:0016020">
    <property type="term" value="C:membrane"/>
    <property type="evidence" value="ECO:0007669"/>
    <property type="project" value="TreeGrafter"/>
</dbReference>
<dbReference type="PANTHER" id="PTHR43798:SF33">
    <property type="entry name" value="HYDROLASE, PUTATIVE (AFU_ORTHOLOGUE AFUA_2G14860)-RELATED"/>
    <property type="match status" value="1"/>
</dbReference>
<dbReference type="InterPro" id="IPR000639">
    <property type="entry name" value="Epox_hydrolase-like"/>
</dbReference>
<dbReference type="EMBL" id="JABFCS010000001">
    <property type="protein sequence ID" value="NNU45277.1"/>
    <property type="molecule type" value="Genomic_DNA"/>
</dbReference>
<evidence type="ECO:0000259" key="1">
    <source>
        <dbReference type="Pfam" id="PF00561"/>
    </source>
</evidence>
<dbReference type="PRINTS" id="PR00412">
    <property type="entry name" value="EPOXHYDRLASE"/>
</dbReference>
<dbReference type="PRINTS" id="PR00111">
    <property type="entry name" value="ABHYDROLASE"/>
</dbReference>
<dbReference type="InterPro" id="IPR050266">
    <property type="entry name" value="AB_hydrolase_sf"/>
</dbReference>
<gene>
    <name evidence="2" type="ORF">HK415_22175</name>
</gene>